<dbReference type="Bgee" id="ENSOANG00000015370">
    <property type="expression patterns" value="Expressed in heart and 3 other cell types or tissues"/>
</dbReference>
<evidence type="ECO:0000256" key="5">
    <source>
        <dbReference type="ARBA" id="ARBA00022741"/>
    </source>
</evidence>
<keyword evidence="6" id="KW-0342">GTP-binding</keyword>
<dbReference type="Ensembl" id="ENSOANT00000024183.2">
    <property type="protein sequence ID" value="ENSOANP00000024179.2"/>
    <property type="gene ID" value="ENSOANG00000015370.2"/>
</dbReference>
<dbReference type="eggNOG" id="ENOG502QVVR">
    <property type="taxonomic scope" value="Eukaryota"/>
</dbReference>
<evidence type="ECO:0000259" key="10">
    <source>
        <dbReference type="PROSITE" id="PS51717"/>
    </source>
</evidence>
<evidence type="ECO:0000256" key="4">
    <source>
        <dbReference type="ARBA" id="ARBA00022490"/>
    </source>
</evidence>
<dbReference type="GO" id="GO:0005525">
    <property type="term" value="F:GTP binding"/>
    <property type="evidence" value="ECO:0007669"/>
    <property type="project" value="UniProtKB-KW"/>
</dbReference>
<dbReference type="SUPFAM" id="SSF52540">
    <property type="entry name" value="P-loop containing nucleoside triphosphate hydrolases"/>
    <property type="match status" value="1"/>
</dbReference>
<comment type="similarity">
    <text evidence="3">Belongs to the TRAFAC class dynamin-like GTPase superfamily. Very large inducible GTPase (VLIG) family.</text>
</comment>
<evidence type="ECO:0000256" key="3">
    <source>
        <dbReference type="ARBA" id="ARBA00006828"/>
    </source>
</evidence>
<dbReference type="Pfam" id="PF25974">
    <property type="entry name" value="URGCP_9th"/>
    <property type="match status" value="1"/>
</dbReference>
<dbReference type="InterPro" id="IPR030383">
    <property type="entry name" value="G_VLIG_dom"/>
</dbReference>
<dbReference type="RefSeq" id="XP_028913660.1">
    <property type="nucleotide sequence ID" value="XM_029057827.1"/>
</dbReference>
<dbReference type="GO" id="GO:0005737">
    <property type="term" value="C:cytoplasm"/>
    <property type="evidence" value="ECO:0007669"/>
    <property type="project" value="UniProtKB-SubCell"/>
</dbReference>
<evidence type="ECO:0000256" key="7">
    <source>
        <dbReference type="ARBA" id="ARBA00023242"/>
    </source>
</evidence>
<evidence type="ECO:0000313" key="12">
    <source>
        <dbReference type="Proteomes" id="UP000002279"/>
    </source>
</evidence>
<evidence type="ECO:0000256" key="1">
    <source>
        <dbReference type="ARBA" id="ARBA00004123"/>
    </source>
</evidence>
<reference evidence="11 12" key="1">
    <citation type="journal article" date="2008" name="Nature">
        <title>Genome analysis of the platypus reveals unique signatures of evolution.</title>
        <authorList>
            <person name="Warren W.C."/>
            <person name="Hillier L.W."/>
            <person name="Marshall Graves J.A."/>
            <person name="Birney E."/>
            <person name="Ponting C.P."/>
            <person name="Grutzner F."/>
            <person name="Belov K."/>
            <person name="Miller W."/>
            <person name="Clarke L."/>
            <person name="Chinwalla A.T."/>
            <person name="Yang S.P."/>
            <person name="Heger A."/>
            <person name="Locke D.P."/>
            <person name="Miethke P."/>
            <person name="Waters P.D."/>
            <person name="Veyrunes F."/>
            <person name="Fulton L."/>
            <person name="Fulton B."/>
            <person name="Graves T."/>
            <person name="Wallis J."/>
            <person name="Puente X.S."/>
            <person name="Lopez-Otin C."/>
            <person name="Ordonez G.R."/>
            <person name="Eichler E.E."/>
            <person name="Chen L."/>
            <person name="Cheng Z."/>
            <person name="Deakin J.E."/>
            <person name="Alsop A."/>
            <person name="Thompson K."/>
            <person name="Kirby P."/>
            <person name="Papenfuss A.T."/>
            <person name="Wakefield M.J."/>
            <person name="Olender T."/>
            <person name="Lancet D."/>
            <person name="Huttley G.A."/>
            <person name="Smit A.F."/>
            <person name="Pask A."/>
            <person name="Temple-Smith P."/>
            <person name="Batzer M.A."/>
            <person name="Walker J.A."/>
            <person name="Konkel M.K."/>
            <person name="Harris R.S."/>
            <person name="Whittington C.M."/>
            <person name="Wong E.S."/>
            <person name="Gemmell N.J."/>
            <person name="Buschiazzo E."/>
            <person name="Vargas Jentzsch I.M."/>
            <person name="Merkel A."/>
            <person name="Schmitz J."/>
            <person name="Zemann A."/>
            <person name="Churakov G."/>
            <person name="Kriegs J.O."/>
            <person name="Brosius J."/>
            <person name="Murchison E.P."/>
            <person name="Sachidanandam R."/>
            <person name="Smith C."/>
            <person name="Hannon G.J."/>
            <person name="Tsend-Ayush E."/>
            <person name="McMillan D."/>
            <person name="Attenborough R."/>
            <person name="Rens W."/>
            <person name="Ferguson-Smith M."/>
            <person name="Lefevre C.M."/>
            <person name="Sharp J.A."/>
            <person name="Nicholas K.R."/>
            <person name="Ray D.A."/>
            <person name="Kube M."/>
            <person name="Reinhardt R."/>
            <person name="Pringle T.H."/>
            <person name="Taylor J."/>
            <person name="Jones R.C."/>
            <person name="Nixon B."/>
            <person name="Dacheux J.L."/>
            <person name="Niwa H."/>
            <person name="Sekita Y."/>
            <person name="Huang X."/>
            <person name="Stark A."/>
            <person name="Kheradpour P."/>
            <person name="Kellis M."/>
            <person name="Flicek P."/>
            <person name="Chen Y."/>
            <person name="Webber C."/>
            <person name="Hardison R."/>
            <person name="Nelson J."/>
            <person name="Hallsworth-Pepin K."/>
            <person name="Delehaunty K."/>
            <person name="Markovic C."/>
            <person name="Minx P."/>
            <person name="Feng Y."/>
            <person name="Kremitzki C."/>
            <person name="Mitreva M."/>
            <person name="Glasscock J."/>
            <person name="Wylie T."/>
            <person name="Wohldmann P."/>
            <person name="Thiru P."/>
            <person name="Nhan M.N."/>
            <person name="Pohl C.S."/>
            <person name="Smith S.M."/>
            <person name="Hou S."/>
            <person name="Nefedov M."/>
            <person name="de Jong P.J."/>
            <person name="Renfree M.B."/>
            <person name="Mardis E.R."/>
            <person name="Wilson R.K."/>
        </authorList>
    </citation>
    <scope>NUCLEOTIDE SEQUENCE [LARGE SCALE GENOMIC DNA]</scope>
    <source>
        <strain evidence="11 12">Glennie</strain>
    </source>
</reference>
<dbReference type="GO" id="GO:0005634">
    <property type="term" value="C:nucleus"/>
    <property type="evidence" value="ECO:0007669"/>
    <property type="project" value="UniProtKB-SubCell"/>
</dbReference>
<evidence type="ECO:0000256" key="6">
    <source>
        <dbReference type="ARBA" id="ARBA00023134"/>
    </source>
</evidence>
<dbReference type="PANTHER" id="PTHR22796:SF6">
    <property type="entry name" value="INTERFERON-INDUCED VERY LARGE GTPASE 1-RELATED"/>
    <property type="match status" value="1"/>
</dbReference>
<reference evidence="11" key="2">
    <citation type="submission" date="2025-08" db="UniProtKB">
        <authorList>
            <consortium name="Ensembl"/>
        </authorList>
    </citation>
    <scope>IDENTIFICATION</scope>
    <source>
        <strain evidence="11">Glennie</strain>
    </source>
</reference>
<dbReference type="InterPro" id="IPR057365">
    <property type="entry name" value="URGCP"/>
</dbReference>
<gene>
    <name evidence="11" type="primary">LOC100091267</name>
</gene>
<dbReference type="HOGENOM" id="CLU_002276_3_0_1"/>
<proteinExistence type="inferred from homology"/>
<dbReference type="Pfam" id="PF25683">
    <property type="entry name" value="URGCP_GTPase"/>
    <property type="match status" value="1"/>
</dbReference>
<dbReference type="KEGG" id="oaa:100091267"/>
<dbReference type="PROSITE" id="PS51717">
    <property type="entry name" value="G_VLIG"/>
    <property type="match status" value="1"/>
</dbReference>
<dbReference type="Pfam" id="PF25496">
    <property type="entry name" value="URGCP"/>
    <property type="match status" value="1"/>
</dbReference>
<keyword evidence="7" id="KW-0539">Nucleus</keyword>
<keyword evidence="5" id="KW-0547">Nucleotide-binding</keyword>
<protein>
    <recommendedName>
        <fullName evidence="10">VLIG-type G domain-containing protein</fullName>
    </recommendedName>
</protein>
<feature type="coiled-coil region" evidence="8">
    <location>
        <begin position="922"/>
        <end position="949"/>
    </location>
</feature>
<reference evidence="11" key="3">
    <citation type="submission" date="2025-09" db="UniProtKB">
        <authorList>
            <consortium name="Ensembl"/>
        </authorList>
    </citation>
    <scope>IDENTIFICATION</scope>
    <source>
        <strain evidence="11">Glennie</strain>
    </source>
</reference>
<dbReference type="Proteomes" id="UP000002279">
    <property type="component" value="Chromosome 2"/>
</dbReference>
<dbReference type="GeneID" id="100091267"/>
<keyword evidence="4" id="KW-0963">Cytoplasm</keyword>
<keyword evidence="8" id="KW-0175">Coiled coil</keyword>
<dbReference type="PANTHER" id="PTHR22796">
    <property type="entry name" value="URG4-RELATED"/>
    <property type="match status" value="1"/>
</dbReference>
<sequence>MASQPGPRRPVWIPRGLNFRWNLPIIESIFAPRLAFLLPLRDAVSQQMSPWIVIPSVMLSLLTGRNYFLWEQHRIKAMAAPAELPVNTCDRDPTERDLARRLSIGEPDAEPWQLVLGESHGATSLRAPQDSTLNKEGDLTVFLEDVKSWEVTDPEKQLKKLVDFMHNLNEQTKNDNAWFDICLSDRAVQDFLVNTATVCKDLPPQDTRLTRSHLRLLLDPHVHSVPNFPQASWLLQWVCNPVEMQQPRTDPSEFADFIQILKEIQNSVLRMDLDSVSPALMEEAQKQATAAVGSALSSLLQTLRATGRSDMELLFLSIAAAAGYVAESQTFGDLVGWEEINFLLQEMPKAHETHLALRRQCGPKAQAFLVLTGLTVTSGPTALTLQQKEKRLSLMREHLGQSLSTEVDGVISRAGSDWKSLERNLNSLIMGDGEATVHSLPNDLGRKKRESVSQEEKQMNDPTPSRPRGEQRGSFREQGGIDNQDFLNLIQRLGLDRYYPRKMGRADFHLIYKTSVHDSQPHTEEELPFYFLQKLLMLDYRLRYLVCEDDGKTTMTMIEPLSPTGHVSNSSDLLSDFFNITETHLAPSDITQTHIHPMDVQMAIFHCADDFTRQYISTKLSICQFALPFLVPKPFSSQIEFPLWSLRQVKKSWRQMETLGEEKRMKNYNGKLICETATPIVSFLRVGNSFFSSKSQILNSLLVNQKRDIFFHRHCRGSSKDVLLMGGVVDIFWYCPGGKDDDSFDNCITFTNLHGDAKEHEAQLRFLQEVSSVTIILLLASEQNEGNRQIIHEFLQSPKPVICLFDDKEKIVGSNCGLKVRIGIKNRNEAELMEELRATITHLLEVQGQFLSPVNCAEIAHRHGFLIDEDQKECKKARIMAQKLVDLLTKKKLSTVKQEFLPLQGDLWHQWCKKDRELSHLHVKGNKNIEQHRSEIEAEKQEIRRIQYKNALSLNPPMRSVVDILQAPSGTNNKLYFLQWLSVFLENLTASHLDALQQKYDGLWSQVLTEKQKEAASDSVKQLQSELEFMSKEINDSKIGIEHFLREIGQIYEAVDRHSPEKDTLMFSLPQIVADLMVAGYPVELMDGDASYVPLKWVAAILDRLTETLGDRKLFVLSVLGLQSSRKSTLLNTMFGLQFTVSAGRCTRGAYMQLLKVEETFLEEVGFDYVLIVDTEGLRAPELANKSLNRDNELATFVIGLGNLTIINIFGENPSEMQDILEIVVQAFLRMNLVRLSPSCVFVHQNVGEIMAKDQNKEGRRRLQQRLDEMAAAAAEQEQIPDITQFSDVIRFDVNTHVHYFAHLWEGNPPMAPPNPSYSHNIQDLKSWILTVAKGESQGRILRLSALKDRIQDLWRALVNENFIFSFRNTREIVAMSKLEAKYNSWTWQLRSHILTLQNDLNNQIQNGNLKVLSACHCENSVSEKYVAIQQDLEKYFNEDEDCEILIQWKANFGNKLQMLKETLVSETKRKTEELITFKMSQSELDKKNSDYENELLDQSRALALSLQDKEFHEEELRGKFDDLWAKWVTKLSSNHPPVTDPKIDLDLENILCNYFKQEHNIVDKIRSISSQETFSMKFSKYVKTNKKYYVLGHKLEEFDKMNINQTTQQIEEAVNEIIDIKEKLRAGYSSSYFHEILRTIDTNVESANSNERYTFTNKYKQDLSLQLCHNAKKRFKNMHQAFTTANHPVNYLESKKEDFFMSFKISCQGAISIRDVADFLWDKVSSALLSTVWDKAAIDLADDIRSNAPAFNGNRSNLERYILISLAEDESFDSYCQYIHSPRDYFKSYIKKQVENYCSIQEWEKLKHFVRCSSESFKADILTAIHESTIATKTGNGSVSMWLDEFCQRLGHRLTLRRGDLKSIEHQEIKDIEFLKEAVIRAVEGPRSPTLQTSDVDWAGTVMAEVAPKIQKMLSDQLSGCWKQCPFCLAICTNTVADHNGDHSVPFHRSEAVNGWSWHKTGNFSIDFCTSAVASDNYFMLSDGRSFPYKTYRLAGGEYATWSITPDMDDKPYWKWFLCHFKDQLEEKYNKRFRDKGEIPHMWRKIHKEEVIADLKKLSDLKTFQY</sequence>
<evidence type="ECO:0000256" key="8">
    <source>
        <dbReference type="SAM" id="Coils"/>
    </source>
</evidence>
<dbReference type="RefSeq" id="XP_028913659.1">
    <property type="nucleotide sequence ID" value="XM_029057826.1"/>
</dbReference>
<feature type="domain" description="VLIG-type G" evidence="10">
    <location>
        <begin position="1111"/>
        <end position="1352"/>
    </location>
</feature>
<organism evidence="11 12">
    <name type="scientific">Ornithorhynchus anatinus</name>
    <name type="common">Duckbill platypus</name>
    <dbReference type="NCBI Taxonomy" id="9258"/>
    <lineage>
        <taxon>Eukaryota</taxon>
        <taxon>Metazoa</taxon>
        <taxon>Chordata</taxon>
        <taxon>Craniata</taxon>
        <taxon>Vertebrata</taxon>
        <taxon>Euteleostomi</taxon>
        <taxon>Mammalia</taxon>
        <taxon>Monotremata</taxon>
        <taxon>Ornithorhynchidae</taxon>
        <taxon>Ornithorhynchus</taxon>
    </lineage>
</organism>
<keyword evidence="12" id="KW-1185">Reference proteome</keyword>
<evidence type="ECO:0000256" key="2">
    <source>
        <dbReference type="ARBA" id="ARBA00004496"/>
    </source>
</evidence>
<dbReference type="GeneTree" id="ENSGT00940000154393"/>
<dbReference type="RefSeq" id="XP_028913661.1">
    <property type="nucleotide sequence ID" value="XM_029057828.1"/>
</dbReference>
<dbReference type="InterPro" id="IPR027417">
    <property type="entry name" value="P-loop_NTPase"/>
</dbReference>
<evidence type="ECO:0000313" key="11">
    <source>
        <dbReference type="Ensembl" id="ENSOANP00000024179.2"/>
    </source>
</evidence>
<accession>F7AHI5</accession>
<dbReference type="InParanoid" id="F7AHI5"/>
<dbReference type="Gene3D" id="3.40.50.300">
    <property type="entry name" value="P-loop containing nucleotide triphosphate hydrolases"/>
    <property type="match status" value="1"/>
</dbReference>
<evidence type="ECO:0000256" key="9">
    <source>
        <dbReference type="SAM" id="MobiDB-lite"/>
    </source>
</evidence>
<feature type="compositionally biased region" description="Basic and acidic residues" evidence="9">
    <location>
        <begin position="450"/>
        <end position="459"/>
    </location>
</feature>
<feature type="region of interest" description="Disordered" evidence="9">
    <location>
        <begin position="436"/>
        <end position="479"/>
    </location>
</feature>
<dbReference type="OrthoDB" id="1597724at2759"/>
<dbReference type="OMA" id="QKMSTAD"/>
<name>F7AHI5_ORNAN</name>
<dbReference type="InterPro" id="IPR058641">
    <property type="entry name" value="GVIN1_dom"/>
</dbReference>
<comment type="subcellular location">
    <subcellularLocation>
        <location evidence="2">Cytoplasm</location>
    </subcellularLocation>
    <subcellularLocation>
        <location evidence="1">Nucleus</location>
    </subcellularLocation>
</comment>